<reference evidence="2" key="1">
    <citation type="submission" date="2022-10" db="EMBL/GenBank/DDBJ databases">
        <title>Fusarium specimens isolated from Avocado Roots.</title>
        <authorList>
            <person name="Stajich J."/>
            <person name="Roper C."/>
            <person name="Heimlech-Rivalta G."/>
        </authorList>
    </citation>
    <scope>NUCLEOTIDE SEQUENCE</scope>
    <source>
        <strain evidence="2">CF00143</strain>
    </source>
</reference>
<feature type="compositionally biased region" description="Polar residues" evidence="1">
    <location>
        <begin position="128"/>
        <end position="137"/>
    </location>
</feature>
<proteinExistence type="predicted"/>
<feature type="region of interest" description="Disordered" evidence="1">
    <location>
        <begin position="426"/>
        <end position="465"/>
    </location>
</feature>
<gene>
    <name evidence="2" type="ORF">NW766_001523</name>
</gene>
<feature type="region of interest" description="Disordered" evidence="1">
    <location>
        <begin position="128"/>
        <end position="147"/>
    </location>
</feature>
<feature type="compositionally biased region" description="Basic and acidic residues" evidence="1">
    <location>
        <begin position="426"/>
        <end position="447"/>
    </location>
</feature>
<evidence type="ECO:0000256" key="1">
    <source>
        <dbReference type="SAM" id="MobiDB-lite"/>
    </source>
</evidence>
<dbReference type="AlphaFoldDB" id="A0A9W8UF89"/>
<keyword evidence="3" id="KW-1185">Reference proteome</keyword>
<accession>A0A9W8UF89</accession>
<name>A0A9W8UF89_9HYPO</name>
<protein>
    <submittedName>
        <fullName evidence="2">Uncharacterized protein</fullName>
    </submittedName>
</protein>
<dbReference type="EMBL" id="JAPDHF010000002">
    <property type="protein sequence ID" value="KAJ4022488.1"/>
    <property type="molecule type" value="Genomic_DNA"/>
</dbReference>
<evidence type="ECO:0000313" key="3">
    <source>
        <dbReference type="Proteomes" id="UP001152130"/>
    </source>
</evidence>
<evidence type="ECO:0000313" key="2">
    <source>
        <dbReference type="EMBL" id="KAJ4022488.1"/>
    </source>
</evidence>
<comment type="caution">
    <text evidence="2">The sequence shown here is derived from an EMBL/GenBank/DDBJ whole genome shotgun (WGS) entry which is preliminary data.</text>
</comment>
<feature type="compositionally biased region" description="Polar residues" evidence="1">
    <location>
        <begin position="448"/>
        <end position="459"/>
    </location>
</feature>
<dbReference type="Proteomes" id="UP001152130">
    <property type="component" value="Unassembled WGS sequence"/>
</dbReference>
<sequence>MGDHVHEDMVRAALMADLGRLRQEELPLSDEAKRPSFTPNNYNGTDEYTRHRKYQLSTKWGSKIEDDEARQMQGLEIQDARPWARGRVAEALGPPPRMGPREGKKGGNAVVFNPPRQAWKACVDNMPKNSPLGTQSATREESATLKTKVKAEASNSEATATPTIPLIFTLHANEVYSNALELVVGSGHCLVVPSKHEALSFLCRVELLINDKKGGILTLHSQEKGSQVHNVLDVDKPVVDGKYCVVKAKSKEWPYNIRFDTLEYGKKFRSCLSRLKKAALYHQEPVKSESATDEPKASQSFSATQGDISIVSKPIFDAASLSTAADVNVLIPMDSKWQTPRNVRVSQLEPAVTRMVPLVQNILERFIADNTCTDTIAGLASGIEDAILDKWLDEGWMKEYDEEEREGCLALIRALVDMQLILSGGKRKESKDQPIKSRLDQEGHRAQEATTHQQANDSAKQSERKATKGLSASCFAKAPFSCANAFTGPQSRPPYK</sequence>
<organism evidence="2 3">
    <name type="scientific">Fusarium irregulare</name>
    <dbReference type="NCBI Taxonomy" id="2494466"/>
    <lineage>
        <taxon>Eukaryota</taxon>
        <taxon>Fungi</taxon>
        <taxon>Dikarya</taxon>
        <taxon>Ascomycota</taxon>
        <taxon>Pezizomycotina</taxon>
        <taxon>Sordariomycetes</taxon>
        <taxon>Hypocreomycetidae</taxon>
        <taxon>Hypocreales</taxon>
        <taxon>Nectriaceae</taxon>
        <taxon>Fusarium</taxon>
        <taxon>Fusarium incarnatum-equiseti species complex</taxon>
    </lineage>
</organism>